<dbReference type="InterPro" id="IPR007546">
    <property type="entry name" value="DUF503"/>
</dbReference>
<dbReference type="SUPFAM" id="SSF103007">
    <property type="entry name" value="Hypothetical protein TT1725"/>
    <property type="match status" value="1"/>
</dbReference>
<feature type="non-terminal residue" evidence="1">
    <location>
        <position position="118"/>
    </location>
</feature>
<dbReference type="PANTHER" id="PTHR36441:SF1">
    <property type="entry name" value="DUF503 DOMAIN-CONTAINING PROTEIN"/>
    <property type="match status" value="1"/>
</dbReference>
<evidence type="ECO:0000313" key="1">
    <source>
        <dbReference type="EMBL" id="KKM63917.1"/>
    </source>
</evidence>
<dbReference type="InterPro" id="IPR036746">
    <property type="entry name" value="TT1725-like_sf"/>
</dbReference>
<dbReference type="EMBL" id="LAZR01011002">
    <property type="protein sequence ID" value="KKM63917.1"/>
    <property type="molecule type" value="Genomic_DNA"/>
</dbReference>
<accession>A0A0F9M3W9</accession>
<reference evidence="1" key="1">
    <citation type="journal article" date="2015" name="Nature">
        <title>Complex archaea that bridge the gap between prokaryotes and eukaryotes.</title>
        <authorList>
            <person name="Spang A."/>
            <person name="Saw J.H."/>
            <person name="Jorgensen S.L."/>
            <person name="Zaremba-Niedzwiedzka K."/>
            <person name="Martijn J."/>
            <person name="Lind A.E."/>
            <person name="van Eijk R."/>
            <person name="Schleper C."/>
            <person name="Guy L."/>
            <person name="Ettema T.J."/>
        </authorList>
    </citation>
    <scope>NUCLEOTIDE SEQUENCE</scope>
</reference>
<proteinExistence type="predicted"/>
<organism evidence="1">
    <name type="scientific">marine sediment metagenome</name>
    <dbReference type="NCBI Taxonomy" id="412755"/>
    <lineage>
        <taxon>unclassified sequences</taxon>
        <taxon>metagenomes</taxon>
        <taxon>ecological metagenomes</taxon>
    </lineage>
</organism>
<name>A0A0F9M3W9_9ZZZZ</name>
<comment type="caution">
    <text evidence="1">The sequence shown here is derived from an EMBL/GenBank/DDBJ whole genome shotgun (WGS) entry which is preliminary data.</text>
</comment>
<evidence type="ECO:0008006" key="2">
    <source>
        <dbReference type="Google" id="ProtNLM"/>
    </source>
</evidence>
<protein>
    <recommendedName>
        <fullName evidence="2">DUF503 domain-containing protein</fullName>
    </recommendedName>
</protein>
<dbReference type="Gene3D" id="3.30.70.1120">
    <property type="entry name" value="TT1725-like"/>
    <property type="match status" value="1"/>
</dbReference>
<dbReference type="AlphaFoldDB" id="A0A0F9M3W9"/>
<sequence length="118" mass="13705">MVIGVLELDIRLFSPDSLKDKRSIIKRLISRVRNTFNVSVSEIGYQGLWQRALVGVALITTERSFAQRVLSKIIKFIEKERCFYYRFKNGSSLEIFSPVIAKSEATRRSARQVYNEKE</sequence>
<dbReference type="PANTHER" id="PTHR36441">
    <property type="entry name" value="HYPOTHETICAL CYTOSOLIC PROTEIN"/>
    <property type="match status" value="1"/>
</dbReference>
<gene>
    <name evidence="1" type="ORF">LCGC14_1506600</name>
</gene>
<dbReference type="Pfam" id="PF04456">
    <property type="entry name" value="DUF503"/>
    <property type="match status" value="1"/>
</dbReference>